<evidence type="ECO:0000256" key="1">
    <source>
        <dbReference type="ARBA" id="ARBA00005695"/>
    </source>
</evidence>
<evidence type="ECO:0000256" key="4">
    <source>
        <dbReference type="SAM" id="SignalP"/>
    </source>
</evidence>
<dbReference type="PANTHER" id="PTHR30290">
    <property type="entry name" value="PERIPLASMIC BINDING COMPONENT OF ABC TRANSPORTER"/>
    <property type="match status" value="1"/>
</dbReference>
<dbReference type="InterPro" id="IPR030678">
    <property type="entry name" value="Peptide/Ni-bd"/>
</dbReference>
<evidence type="ECO:0000256" key="3">
    <source>
        <dbReference type="ARBA" id="ARBA00022729"/>
    </source>
</evidence>
<dbReference type="PIRSF" id="PIRSF002741">
    <property type="entry name" value="MppA"/>
    <property type="match status" value="1"/>
</dbReference>
<dbReference type="Gene3D" id="3.10.105.10">
    <property type="entry name" value="Dipeptide-binding Protein, Domain 3"/>
    <property type="match status" value="1"/>
</dbReference>
<dbReference type="OrthoDB" id="9764591at2"/>
<keyword evidence="7" id="KW-1185">Reference proteome</keyword>
<dbReference type="InterPro" id="IPR000914">
    <property type="entry name" value="SBP_5_dom"/>
</dbReference>
<dbReference type="AlphaFoldDB" id="A0A5C8Z3T9"/>
<feature type="domain" description="Solute-binding protein family 5" evidence="5">
    <location>
        <begin position="89"/>
        <end position="450"/>
    </location>
</feature>
<dbReference type="RefSeq" id="WP_147928502.1">
    <property type="nucleotide sequence ID" value="NZ_VKAC01000020.1"/>
</dbReference>
<dbReference type="GO" id="GO:0043190">
    <property type="term" value="C:ATP-binding cassette (ABC) transporter complex"/>
    <property type="evidence" value="ECO:0007669"/>
    <property type="project" value="InterPro"/>
</dbReference>
<dbReference type="InterPro" id="IPR039424">
    <property type="entry name" value="SBP_5"/>
</dbReference>
<feature type="signal peptide" evidence="4">
    <location>
        <begin position="1"/>
        <end position="25"/>
    </location>
</feature>
<dbReference type="PROSITE" id="PS51257">
    <property type="entry name" value="PROKAR_LIPOPROTEIN"/>
    <property type="match status" value="1"/>
</dbReference>
<feature type="chain" id="PRO_5038711713" evidence="4">
    <location>
        <begin position="26"/>
        <end position="563"/>
    </location>
</feature>
<proteinExistence type="inferred from homology"/>
<sequence>MNRRTRAPRRPSGALAGALALVLLAAGCADVGRTPAPEAPPGTIRELVLPAESDGAVQGIENYNPYAVSPLTRTWLYEPLMLRDAYTCEYVPWLVTGFDVPDPTTLVMHVRDGVRWSDGTPMTADDVVFTMEAAKTYPGIDKGGLWSPTFGGVPTSITAQGSDVVVTFDAPFATKLQDVLTTTLLLPRHRYGSVGDITQYVDTDPVGTGPFVVGAYNGRRLTLVKNPDYWQADAIKVQQLSLEGQYDPNSAALKLRSGALDIYQGDIPNPVRSVRDAGTTDFDYSPAGTTVLAPNTERGPLGDAAFREAMALAIDKDAVARKSTFGVMAAASQTMLKLPVQADQLPPQYSDGGYIPHDPAAAEAALDAAGYRKGTDGFRTTPDGQRISLAFTVQAGYIDYLAMAQQITADLRRVGLDVKQVVTDPAATDAAKKTGDFDLVLDYVGGGCTRAKELGSRLDSAQVPSADDPVLLLNTERFSDPAVDQLVDQYAAASTPAEQAEGLSKITDVYVQQVPLIALTYAPQRLIWSKDAASGWPSDSNRYPTDSLLRLMTELRPHDGTEG</sequence>
<keyword evidence="2" id="KW-0813">Transport</keyword>
<keyword evidence="3 4" id="KW-0732">Signal</keyword>
<dbReference type="GO" id="GO:0042597">
    <property type="term" value="C:periplasmic space"/>
    <property type="evidence" value="ECO:0007669"/>
    <property type="project" value="UniProtKB-ARBA"/>
</dbReference>
<dbReference type="Gene3D" id="3.90.76.10">
    <property type="entry name" value="Dipeptide-binding Protein, Domain 1"/>
    <property type="match status" value="1"/>
</dbReference>
<name>A0A5C8Z3T9_9ACTN</name>
<comment type="similarity">
    <text evidence="1">Belongs to the bacterial solute-binding protein 5 family.</text>
</comment>
<evidence type="ECO:0000313" key="6">
    <source>
        <dbReference type="EMBL" id="TXR51600.1"/>
    </source>
</evidence>
<accession>A0A5C8Z3T9</accession>
<dbReference type="GO" id="GO:0015833">
    <property type="term" value="P:peptide transport"/>
    <property type="evidence" value="ECO:0007669"/>
    <property type="project" value="TreeGrafter"/>
</dbReference>
<evidence type="ECO:0000313" key="7">
    <source>
        <dbReference type="Proteomes" id="UP000321234"/>
    </source>
</evidence>
<evidence type="ECO:0000259" key="5">
    <source>
        <dbReference type="Pfam" id="PF00496"/>
    </source>
</evidence>
<dbReference type="SUPFAM" id="SSF53850">
    <property type="entry name" value="Periplasmic binding protein-like II"/>
    <property type="match status" value="1"/>
</dbReference>
<dbReference type="Gene3D" id="3.40.190.10">
    <property type="entry name" value="Periplasmic binding protein-like II"/>
    <property type="match status" value="1"/>
</dbReference>
<reference evidence="6 7" key="1">
    <citation type="submission" date="2019-07" db="EMBL/GenBank/DDBJ databases">
        <title>Quadrisphaera sp. strain DD2A genome sequencing and assembly.</title>
        <authorList>
            <person name="Kim I."/>
        </authorList>
    </citation>
    <scope>NUCLEOTIDE SEQUENCE [LARGE SCALE GENOMIC DNA]</scope>
    <source>
        <strain evidence="6 7">DD2A</strain>
    </source>
</reference>
<dbReference type="Pfam" id="PF00496">
    <property type="entry name" value="SBP_bac_5"/>
    <property type="match status" value="1"/>
</dbReference>
<comment type="caution">
    <text evidence="6">The sequence shown here is derived from an EMBL/GenBank/DDBJ whole genome shotgun (WGS) entry which is preliminary data.</text>
</comment>
<gene>
    <name evidence="6" type="ORF">FMM08_22020</name>
</gene>
<protein>
    <submittedName>
        <fullName evidence="6">ABC transporter substrate-binding protein</fullName>
    </submittedName>
</protein>
<dbReference type="Proteomes" id="UP000321234">
    <property type="component" value="Unassembled WGS sequence"/>
</dbReference>
<organism evidence="6 7">
    <name type="scientific">Quadrisphaera setariae</name>
    <dbReference type="NCBI Taxonomy" id="2593304"/>
    <lineage>
        <taxon>Bacteria</taxon>
        <taxon>Bacillati</taxon>
        <taxon>Actinomycetota</taxon>
        <taxon>Actinomycetes</taxon>
        <taxon>Kineosporiales</taxon>
        <taxon>Kineosporiaceae</taxon>
        <taxon>Quadrisphaera</taxon>
    </lineage>
</organism>
<evidence type="ECO:0000256" key="2">
    <source>
        <dbReference type="ARBA" id="ARBA00022448"/>
    </source>
</evidence>
<dbReference type="EMBL" id="VKAC01000020">
    <property type="protein sequence ID" value="TXR51600.1"/>
    <property type="molecule type" value="Genomic_DNA"/>
</dbReference>
<dbReference type="PANTHER" id="PTHR30290:SF9">
    <property type="entry name" value="OLIGOPEPTIDE-BINDING PROTEIN APPA"/>
    <property type="match status" value="1"/>
</dbReference>
<dbReference type="CDD" id="cd08509">
    <property type="entry name" value="PBP2_TmCBP_oligosaccharides_like"/>
    <property type="match status" value="1"/>
</dbReference>
<dbReference type="GO" id="GO:1904680">
    <property type="term" value="F:peptide transmembrane transporter activity"/>
    <property type="evidence" value="ECO:0007669"/>
    <property type="project" value="TreeGrafter"/>
</dbReference>